<protein>
    <submittedName>
        <fullName evidence="1">Uncharacterized protein</fullName>
    </submittedName>
</protein>
<dbReference type="EMBL" id="CP043617">
    <property type="protein sequence ID" value="QFR48202.1"/>
    <property type="molecule type" value="Genomic_DNA"/>
</dbReference>
<organism evidence="1 2">
    <name type="scientific">Sulfurimonas lithotrophica</name>
    <dbReference type="NCBI Taxonomy" id="2590022"/>
    <lineage>
        <taxon>Bacteria</taxon>
        <taxon>Pseudomonadati</taxon>
        <taxon>Campylobacterota</taxon>
        <taxon>Epsilonproteobacteria</taxon>
        <taxon>Campylobacterales</taxon>
        <taxon>Sulfurimonadaceae</taxon>
        <taxon>Sulfurimonas</taxon>
    </lineage>
</organism>
<dbReference type="AlphaFoldDB" id="A0A5P8NXP8"/>
<evidence type="ECO:0000313" key="2">
    <source>
        <dbReference type="Proteomes" id="UP000326944"/>
    </source>
</evidence>
<dbReference type="Proteomes" id="UP000326944">
    <property type="component" value="Chromosome"/>
</dbReference>
<sequence>MSDIPKKTNTERIKRIYDLCEEHFGDIRFVGIKYHKKIGWIAKAQFDDGFENLTADGETSVEALRKLKKRVKKIINRYNKV</sequence>
<reference evidence="1 2" key="1">
    <citation type="submission" date="2019-09" db="EMBL/GenBank/DDBJ databases">
        <title>Sulfurimonas gotlandica sp. nov., a chemoautotrophic and psychrotolerant epsilonproteobacterium isolated from a pelagic redoxcline, and an emended description of the genus Sulfurimonas.</title>
        <authorList>
            <person name="Wang S."/>
            <person name="Jiang L."/>
            <person name="Shao S."/>
        </authorList>
    </citation>
    <scope>NUCLEOTIDE SEQUENCE [LARGE SCALE GENOMIC DNA]</scope>
    <source>
        <strain evidence="1 2">GYSZ_1</strain>
    </source>
</reference>
<evidence type="ECO:0000313" key="1">
    <source>
        <dbReference type="EMBL" id="QFR48202.1"/>
    </source>
</evidence>
<keyword evidence="2" id="KW-1185">Reference proteome</keyword>
<gene>
    <name evidence="1" type="ORF">FJR48_00065</name>
</gene>
<dbReference type="KEGG" id="sulg:FJR48_00065"/>
<dbReference type="RefSeq" id="WP_152306145.1">
    <property type="nucleotide sequence ID" value="NZ_CP043617.1"/>
</dbReference>
<name>A0A5P8NXP8_9BACT</name>
<proteinExistence type="predicted"/>
<dbReference type="OrthoDB" id="5373152at2"/>
<accession>A0A5P8NXP8</accession>